<dbReference type="AlphaFoldDB" id="L0A7W1"/>
<accession>L0A7W1</accession>
<dbReference type="GO" id="GO:0006631">
    <property type="term" value="P:fatty acid metabolic process"/>
    <property type="evidence" value="ECO:0007669"/>
    <property type="project" value="UniProtKB-KW"/>
</dbReference>
<dbReference type="Proteomes" id="UP000010469">
    <property type="component" value="Chromosome"/>
</dbReference>
<sequence>MIKGFPSTMNDDYQLNLWKIMDYAAKVHYDTEIVSYRNLQGGKIHNLSYKEVYDRIKRISNALESLGIKAGDRIAVLGWNDHRYFESYFSITGLGAVMLQLNQRLHLNDLDYILKHSEAKALLFDESLADIAKPLIKNNKLEFSILMSDDPSKVDVDIKGKLYNYEDLIKSFSPKKNYEEIDEKSAATACYTSGTTGKPKGVYYSHRSLILHGWSINTVMNIKPDDTFAAIVPLFHANGWGAHIAATMMGAKLVFPGRYTPESLANILLKEEVSVAAGAPAILIPLLEVLRKFDPKPKFNNLRFVSGATEPPLALMLQLKEFGINITHAYGATETTPLVTANLPKKKIKLLKEEEQIENARKQGLPVFGVEVKITDPAGNELPWDGKSIGELLIKGPWVAKQYYNDERSKEQFIDNWWKSGDAATIDPNGYVKIVDRIKDLIKSGGEWISSIDLENYLMAHPAVLEASVVGVPHPKWEERPIALVVLREEYKNKDFKELENLLKDHLSKRFAKWQIPDKIFFVNEIPKSSTGKFDKKTIRNLYKDALSK</sequence>
<dbReference type="EMBL" id="CP003378">
    <property type="protein sequence ID" value="AFZ69921.1"/>
    <property type="molecule type" value="Genomic_DNA"/>
</dbReference>
<dbReference type="InterPro" id="IPR042099">
    <property type="entry name" value="ANL_N_sf"/>
</dbReference>
<dbReference type="Gene3D" id="3.40.50.12780">
    <property type="entry name" value="N-terminal domain of ligase-like"/>
    <property type="match status" value="1"/>
</dbReference>
<dbReference type="InterPro" id="IPR000873">
    <property type="entry name" value="AMP-dep_synth/lig_dom"/>
</dbReference>
<evidence type="ECO:0000256" key="1">
    <source>
        <dbReference type="ARBA" id="ARBA00006432"/>
    </source>
</evidence>
<dbReference type="GeneID" id="14211393"/>
<evidence type="ECO:0000256" key="3">
    <source>
        <dbReference type="ARBA" id="ARBA00022832"/>
    </source>
</evidence>
<dbReference type="InParanoid" id="L0A7W1"/>
<dbReference type="InterPro" id="IPR045851">
    <property type="entry name" value="AMP-bd_C_sf"/>
</dbReference>
<evidence type="ECO:0000259" key="5">
    <source>
        <dbReference type="Pfam" id="PF00501"/>
    </source>
</evidence>
<dbReference type="RefSeq" id="WP_015231819.1">
    <property type="nucleotide sequence ID" value="NC_019791.1"/>
</dbReference>
<keyword evidence="2 7" id="KW-0436">Ligase</keyword>
<feature type="domain" description="AMP-binding enzyme C-terminal" evidence="6">
    <location>
        <begin position="454"/>
        <end position="533"/>
    </location>
</feature>
<comment type="similarity">
    <text evidence="1">Belongs to the ATP-dependent AMP-binding enzyme family.</text>
</comment>
<dbReference type="STRING" id="1056495.Calag_0133"/>
<dbReference type="OrthoDB" id="193284at2157"/>
<dbReference type="Pfam" id="PF13193">
    <property type="entry name" value="AMP-binding_C"/>
    <property type="match status" value="1"/>
</dbReference>
<dbReference type="FunFam" id="3.30.300.30:FF:000008">
    <property type="entry name" value="2,3-dihydroxybenzoate-AMP ligase"/>
    <property type="match status" value="1"/>
</dbReference>
<keyword evidence="4" id="KW-0443">Lipid metabolism</keyword>
<dbReference type="GO" id="GO:0016874">
    <property type="term" value="F:ligase activity"/>
    <property type="evidence" value="ECO:0007669"/>
    <property type="project" value="UniProtKB-KW"/>
</dbReference>
<dbReference type="SUPFAM" id="SSF56801">
    <property type="entry name" value="Acetyl-CoA synthetase-like"/>
    <property type="match status" value="1"/>
</dbReference>
<dbReference type="Gene3D" id="3.30.300.30">
    <property type="match status" value="1"/>
</dbReference>
<dbReference type="HOGENOM" id="CLU_000022_59_5_2"/>
<dbReference type="eggNOG" id="arCOG00856">
    <property type="taxonomic scope" value="Archaea"/>
</dbReference>
<protein>
    <submittedName>
        <fullName evidence="7">Acyl-CoA synthetase (AMP-forming)/AMP-acid ligase II</fullName>
    </submittedName>
</protein>
<evidence type="ECO:0000259" key="6">
    <source>
        <dbReference type="Pfam" id="PF13193"/>
    </source>
</evidence>
<dbReference type="NCBIfam" id="NF004837">
    <property type="entry name" value="PRK06187.1"/>
    <property type="match status" value="1"/>
</dbReference>
<dbReference type="PANTHER" id="PTHR43859:SF4">
    <property type="entry name" value="BUTANOATE--COA LIGASE AAE1-RELATED"/>
    <property type="match status" value="1"/>
</dbReference>
<evidence type="ECO:0000313" key="8">
    <source>
        <dbReference type="Proteomes" id="UP000010469"/>
    </source>
</evidence>
<dbReference type="Pfam" id="PF00501">
    <property type="entry name" value="AMP-binding"/>
    <property type="match status" value="1"/>
</dbReference>
<evidence type="ECO:0000256" key="4">
    <source>
        <dbReference type="ARBA" id="ARBA00023098"/>
    </source>
</evidence>
<evidence type="ECO:0000256" key="2">
    <source>
        <dbReference type="ARBA" id="ARBA00022598"/>
    </source>
</evidence>
<organism evidence="7 8">
    <name type="scientific">Caldisphaera lagunensis (strain DSM 15908 / JCM 11604 / ANMR 0165 / IC-154)</name>
    <dbReference type="NCBI Taxonomy" id="1056495"/>
    <lineage>
        <taxon>Archaea</taxon>
        <taxon>Thermoproteota</taxon>
        <taxon>Thermoprotei</taxon>
        <taxon>Acidilobales</taxon>
        <taxon>Caldisphaeraceae</taxon>
        <taxon>Caldisphaera</taxon>
    </lineage>
</organism>
<reference evidence="8" key="1">
    <citation type="submission" date="2012-03" db="EMBL/GenBank/DDBJ databases">
        <title>Complete genome of Caldisphaera lagunensis DSM 15908.</title>
        <authorList>
            <person name="Lucas S."/>
            <person name="Copeland A."/>
            <person name="Lapidus A."/>
            <person name="Glavina del Rio T."/>
            <person name="Dalin E."/>
            <person name="Tice H."/>
            <person name="Bruce D."/>
            <person name="Goodwin L."/>
            <person name="Pitluck S."/>
            <person name="Peters L."/>
            <person name="Mikhailova N."/>
            <person name="Teshima H."/>
            <person name="Kyrpides N."/>
            <person name="Mavromatis K."/>
            <person name="Ivanova N."/>
            <person name="Brettin T."/>
            <person name="Detter J.C."/>
            <person name="Han C."/>
            <person name="Larimer F."/>
            <person name="Land M."/>
            <person name="Hauser L."/>
            <person name="Markowitz V."/>
            <person name="Cheng J.-F."/>
            <person name="Hugenholtz P."/>
            <person name="Woyke T."/>
            <person name="Wu D."/>
            <person name="Spring S."/>
            <person name="Schroeder M."/>
            <person name="Brambilla E."/>
            <person name="Klenk H.-P."/>
            <person name="Eisen J.A."/>
        </authorList>
    </citation>
    <scope>NUCLEOTIDE SEQUENCE [LARGE SCALE GENOMIC DNA]</scope>
    <source>
        <strain evidence="8">DSM 15908 / JCM 11604 / IC-154</strain>
    </source>
</reference>
<gene>
    <name evidence="7" type="ordered locus">Calag_0133</name>
</gene>
<dbReference type="KEGG" id="clg:Calag_0133"/>
<proteinExistence type="inferred from homology"/>
<dbReference type="InterPro" id="IPR025110">
    <property type="entry name" value="AMP-bd_C"/>
</dbReference>
<feature type="domain" description="AMP-dependent synthetase/ligase" evidence="5">
    <location>
        <begin position="24"/>
        <end position="404"/>
    </location>
</feature>
<evidence type="ECO:0000313" key="7">
    <source>
        <dbReference type="EMBL" id="AFZ69921.1"/>
    </source>
</evidence>
<keyword evidence="3" id="KW-0276">Fatty acid metabolism</keyword>
<name>L0A7W1_CALLD</name>
<dbReference type="PANTHER" id="PTHR43859">
    <property type="entry name" value="ACYL-ACTIVATING ENZYME"/>
    <property type="match status" value="1"/>
</dbReference>
<keyword evidence="8" id="KW-1185">Reference proteome</keyword>